<gene>
    <name evidence="6" type="ORF">BST17_10395</name>
</gene>
<evidence type="ECO:0000259" key="5">
    <source>
        <dbReference type="Pfam" id="PF00890"/>
    </source>
</evidence>
<evidence type="ECO:0000256" key="4">
    <source>
        <dbReference type="ARBA" id="ARBA00023002"/>
    </source>
</evidence>
<accession>A0A1W9YYM1</accession>
<comment type="cofactor">
    <cofactor evidence="1">
        <name>FAD</name>
        <dbReference type="ChEBI" id="CHEBI:57692"/>
    </cofactor>
</comment>
<evidence type="ECO:0000256" key="1">
    <source>
        <dbReference type="ARBA" id="ARBA00001974"/>
    </source>
</evidence>
<dbReference type="STRING" id="564198.BST17_10395"/>
<dbReference type="InterPro" id="IPR050315">
    <property type="entry name" value="FAD-oxidoreductase_2"/>
</dbReference>
<dbReference type="InterPro" id="IPR003953">
    <property type="entry name" value="FAD-dep_OxRdtase_2_FAD-bd"/>
</dbReference>
<dbReference type="PANTHER" id="PTHR43400:SF10">
    <property type="entry name" value="3-OXOSTEROID 1-DEHYDROGENASE"/>
    <property type="match status" value="1"/>
</dbReference>
<evidence type="ECO:0000313" key="7">
    <source>
        <dbReference type="Proteomes" id="UP000192366"/>
    </source>
</evidence>
<feature type="domain" description="FAD-dependent oxidoreductase 2 FAD-binding" evidence="5">
    <location>
        <begin position="18"/>
        <end position="525"/>
    </location>
</feature>
<dbReference type="SUPFAM" id="SSF51905">
    <property type="entry name" value="FAD/NAD(P)-binding domain"/>
    <property type="match status" value="1"/>
</dbReference>
<dbReference type="AlphaFoldDB" id="A0A1W9YYM1"/>
<dbReference type="Proteomes" id="UP000192366">
    <property type="component" value="Unassembled WGS sequence"/>
</dbReference>
<keyword evidence="2" id="KW-0285">Flavoprotein</keyword>
<dbReference type="EMBL" id="MVHJ01000007">
    <property type="protein sequence ID" value="ORA05069.1"/>
    <property type="molecule type" value="Genomic_DNA"/>
</dbReference>
<keyword evidence="3" id="KW-0274">FAD</keyword>
<reference evidence="6 7" key="1">
    <citation type="submission" date="2017-02" db="EMBL/GenBank/DDBJ databases">
        <title>The new phylogeny of genus Mycobacterium.</title>
        <authorList>
            <person name="Tortoli E."/>
            <person name="Trovato A."/>
            <person name="Cirillo D.M."/>
        </authorList>
    </citation>
    <scope>NUCLEOTIDE SEQUENCE [LARGE SCALE GENOMIC DNA]</scope>
    <source>
        <strain evidence="6 7">DSM 45578</strain>
    </source>
</reference>
<organism evidence="6 7">
    <name type="scientific">Mycolicibacterium bacteremicum</name>
    <name type="common">Mycobacterium bacteremicum</name>
    <dbReference type="NCBI Taxonomy" id="564198"/>
    <lineage>
        <taxon>Bacteria</taxon>
        <taxon>Bacillati</taxon>
        <taxon>Actinomycetota</taxon>
        <taxon>Actinomycetes</taxon>
        <taxon>Mycobacteriales</taxon>
        <taxon>Mycobacteriaceae</taxon>
        <taxon>Mycolicibacterium</taxon>
    </lineage>
</organism>
<sequence length="548" mass="57927">MTTERTEPVPDPWDHEVDVVVLGTGGAGLSAALTAATNGADVAVYEKAPTVGGTTAVSGGIVWIPAHNRLDGAELSVEDALRYLSAQSLGAMDRDLVETFVRTGPVMLDYLEQHSDLRFEIAAGFPDYKPELPGGRPGGGRSLNARPFDLATLGDWHDRITSFPVDFSNVGIDAETKARIHASVDDLDGDYCVAGIALIAGLLKGLLDRGIEPVTDARAIELYGSAEGITGVRIQHGGADIRVRARKAVILGTGGFEWDPHLVDAYLRGPMRGAVSPPNNTGDGLRMAMAHGADLANMGEAWWVPIVQIPGDTLGGRPRSRSVRLERTRPRSIIVNRAGKRFLNEAGEYNSMAGPFHHLDPRAGYLNDPAWIVFDDQHLKRYGFLGIEPGGEAPDWFHKSATLDDLGAATGIDTEGLRRTVDQWNANVENERDPDFDRGASAYDGYWGDPSAASPALQTLGPLDTAPFYAVPVAIGAMGTKGGPRTDRDGRVLHVSGQPIPGLFAAGNAMAGVTGKAYGGAGGTLGPAMTFGYRSGFTAATGESAPTP</sequence>
<dbReference type="InterPro" id="IPR027477">
    <property type="entry name" value="Succ_DH/fumarate_Rdtase_cat_sf"/>
</dbReference>
<protein>
    <submittedName>
        <fullName evidence="6">FAD-binding protein</fullName>
    </submittedName>
</protein>
<dbReference type="Pfam" id="PF00890">
    <property type="entry name" value="FAD_binding_2"/>
    <property type="match status" value="1"/>
</dbReference>
<dbReference type="PANTHER" id="PTHR43400">
    <property type="entry name" value="FUMARATE REDUCTASE"/>
    <property type="match status" value="1"/>
</dbReference>
<keyword evidence="4" id="KW-0560">Oxidoreductase</keyword>
<keyword evidence="7" id="KW-1185">Reference proteome</keyword>
<dbReference type="Gene3D" id="3.50.50.60">
    <property type="entry name" value="FAD/NAD(P)-binding domain"/>
    <property type="match status" value="2"/>
</dbReference>
<dbReference type="SUPFAM" id="SSF56425">
    <property type="entry name" value="Succinate dehydrogenase/fumarate reductase flavoprotein, catalytic domain"/>
    <property type="match status" value="1"/>
</dbReference>
<evidence type="ECO:0000313" key="6">
    <source>
        <dbReference type="EMBL" id="ORA05069.1"/>
    </source>
</evidence>
<evidence type="ECO:0000256" key="3">
    <source>
        <dbReference type="ARBA" id="ARBA00022827"/>
    </source>
</evidence>
<dbReference type="GO" id="GO:0033765">
    <property type="term" value="F:steroid dehydrogenase activity, acting on the CH-CH group of donors"/>
    <property type="evidence" value="ECO:0007669"/>
    <property type="project" value="UniProtKB-ARBA"/>
</dbReference>
<comment type="caution">
    <text evidence="6">The sequence shown here is derived from an EMBL/GenBank/DDBJ whole genome shotgun (WGS) entry which is preliminary data.</text>
</comment>
<dbReference type="GO" id="GO:0008202">
    <property type="term" value="P:steroid metabolic process"/>
    <property type="evidence" value="ECO:0007669"/>
    <property type="project" value="UniProtKB-ARBA"/>
</dbReference>
<proteinExistence type="predicted"/>
<evidence type="ECO:0000256" key="2">
    <source>
        <dbReference type="ARBA" id="ARBA00022630"/>
    </source>
</evidence>
<dbReference type="InterPro" id="IPR036188">
    <property type="entry name" value="FAD/NAD-bd_sf"/>
</dbReference>
<name>A0A1W9YYM1_MYCBA</name>